<dbReference type="Proteomes" id="UP000192578">
    <property type="component" value="Unassembled WGS sequence"/>
</dbReference>
<dbReference type="EMBL" id="MTYJ01000021">
    <property type="protein sequence ID" value="OQV21775.1"/>
    <property type="molecule type" value="Genomic_DNA"/>
</dbReference>
<protein>
    <submittedName>
        <fullName evidence="1">Uncharacterized protein</fullName>
    </submittedName>
</protein>
<evidence type="ECO:0000313" key="2">
    <source>
        <dbReference type="Proteomes" id="UP000192578"/>
    </source>
</evidence>
<organism evidence="1 2">
    <name type="scientific">Hypsibius exemplaris</name>
    <name type="common">Freshwater tardigrade</name>
    <dbReference type="NCBI Taxonomy" id="2072580"/>
    <lineage>
        <taxon>Eukaryota</taxon>
        <taxon>Metazoa</taxon>
        <taxon>Ecdysozoa</taxon>
        <taxon>Tardigrada</taxon>
        <taxon>Eutardigrada</taxon>
        <taxon>Parachela</taxon>
        <taxon>Hypsibioidea</taxon>
        <taxon>Hypsibiidae</taxon>
        <taxon>Hypsibius</taxon>
    </lineage>
</organism>
<sequence length="114" mass="12790">MVTPKNASTKDRYTEEELAEIRNLFSGSELPSFHPTAFSALRLDGVIMASKPRLQIFPSADQMAEPCRILQDSVDANCRHFYREGLMQVPPGFNIVPVNNGKVWTPNGPVDRQE</sequence>
<evidence type="ECO:0000313" key="1">
    <source>
        <dbReference type="EMBL" id="OQV21775.1"/>
    </source>
</evidence>
<name>A0A1W0X2T4_HYPEX</name>
<comment type="caution">
    <text evidence="1">The sequence shown here is derived from an EMBL/GenBank/DDBJ whole genome shotgun (WGS) entry which is preliminary data.</text>
</comment>
<dbReference type="AlphaFoldDB" id="A0A1W0X2T4"/>
<accession>A0A1W0X2T4</accession>
<keyword evidence="2" id="KW-1185">Reference proteome</keyword>
<proteinExistence type="predicted"/>
<gene>
    <name evidence="1" type="ORF">BV898_04351</name>
</gene>
<reference evidence="2" key="1">
    <citation type="submission" date="2017-01" db="EMBL/GenBank/DDBJ databases">
        <title>Comparative genomics of anhydrobiosis in the tardigrade Hypsibius dujardini.</title>
        <authorList>
            <person name="Yoshida Y."/>
            <person name="Koutsovoulos G."/>
            <person name="Laetsch D."/>
            <person name="Stevens L."/>
            <person name="Kumar S."/>
            <person name="Horikawa D."/>
            <person name="Ishino K."/>
            <person name="Komine S."/>
            <person name="Tomita M."/>
            <person name="Blaxter M."/>
            <person name="Arakawa K."/>
        </authorList>
    </citation>
    <scope>NUCLEOTIDE SEQUENCE [LARGE SCALE GENOMIC DNA]</scope>
    <source>
        <strain evidence="2">Z151</strain>
    </source>
</reference>